<dbReference type="EMBL" id="BPQO01000043">
    <property type="protein sequence ID" value="GJD92389.1"/>
    <property type="molecule type" value="Genomic_DNA"/>
</dbReference>
<accession>A0AAV4ZUY0</accession>
<organism evidence="2 3">
    <name type="scientific">Methylobacterium hispanicum</name>
    <dbReference type="NCBI Taxonomy" id="270350"/>
    <lineage>
        <taxon>Bacteria</taxon>
        <taxon>Pseudomonadati</taxon>
        <taxon>Pseudomonadota</taxon>
        <taxon>Alphaproteobacteria</taxon>
        <taxon>Hyphomicrobiales</taxon>
        <taxon>Methylobacteriaceae</taxon>
        <taxon>Methylobacterium</taxon>
    </lineage>
</organism>
<keyword evidence="3" id="KW-1185">Reference proteome</keyword>
<evidence type="ECO:0000313" key="3">
    <source>
        <dbReference type="Proteomes" id="UP001055247"/>
    </source>
</evidence>
<evidence type="ECO:0000313" key="2">
    <source>
        <dbReference type="EMBL" id="GJD92389.1"/>
    </source>
</evidence>
<feature type="region of interest" description="Disordered" evidence="1">
    <location>
        <begin position="180"/>
        <end position="235"/>
    </location>
</feature>
<gene>
    <name evidence="2" type="ORF">BHAOGJBA_5943</name>
</gene>
<proteinExistence type="predicted"/>
<name>A0AAV4ZUY0_9HYPH</name>
<reference evidence="2" key="2">
    <citation type="submission" date="2021-08" db="EMBL/GenBank/DDBJ databases">
        <authorList>
            <person name="Tani A."/>
            <person name="Ola A."/>
            <person name="Ogura Y."/>
            <person name="Katsura K."/>
            <person name="Hayashi T."/>
        </authorList>
    </citation>
    <scope>NUCLEOTIDE SEQUENCE</scope>
    <source>
        <strain evidence="2">DSM 16372</strain>
    </source>
</reference>
<dbReference type="AlphaFoldDB" id="A0AAV4ZUY0"/>
<protein>
    <submittedName>
        <fullName evidence="2">Uncharacterized protein</fullName>
    </submittedName>
</protein>
<evidence type="ECO:0000256" key="1">
    <source>
        <dbReference type="SAM" id="MobiDB-lite"/>
    </source>
</evidence>
<sequence length="328" mass="36780">MGKNQTAEQAETDKWETISNLENPYSWTGAFPPDESKLQRRIAKNPIGAALECAAQVQQTHDSFREELYGGLQFAYAIARHLSTDFNAFKEFYSLSFFQNGKRKFKVSKQHKNALRHVMNFVFNATSEVARKRTGKYAAALGGYMRQGMPAHIVAEQIKADGGIEKLYEISVELELARAKRVRGSSKGPNPDFLIDDEPVHLGGKARKTPDQDWSLDGLEDDPGECTNDPSEGDLKDDLVDYLHLGSESETEPLLKQGQDPSGRETIMLEVTPEMKKRLLSVKAGQLVMIRLVGMGMEESADPDEGWVRLRARRAFRWPAGRVKPSVH</sequence>
<reference evidence="2" key="1">
    <citation type="journal article" date="2016" name="Front. Microbiol.">
        <title>Genome Sequence of the Piezophilic, Mesophilic Sulfate-Reducing Bacterium Desulfovibrio indicus J2T.</title>
        <authorList>
            <person name="Cao J."/>
            <person name="Maignien L."/>
            <person name="Shao Z."/>
            <person name="Alain K."/>
            <person name="Jebbar M."/>
        </authorList>
    </citation>
    <scope>NUCLEOTIDE SEQUENCE</scope>
    <source>
        <strain evidence="2">DSM 16372</strain>
    </source>
</reference>
<dbReference type="Proteomes" id="UP001055247">
    <property type="component" value="Unassembled WGS sequence"/>
</dbReference>
<comment type="caution">
    <text evidence="2">The sequence shown here is derived from an EMBL/GenBank/DDBJ whole genome shotgun (WGS) entry which is preliminary data.</text>
</comment>
<dbReference type="RefSeq" id="WP_238231980.1">
    <property type="nucleotide sequence ID" value="NZ_BPQO01000043.1"/>
</dbReference>